<keyword evidence="2" id="KW-0479">Metal-binding</keyword>
<dbReference type="Pfam" id="PF00702">
    <property type="entry name" value="Hydrolase"/>
    <property type="match status" value="1"/>
</dbReference>
<keyword evidence="6" id="KW-0614">Plasmid</keyword>
<reference evidence="6" key="1">
    <citation type="submission" date="2018-12" db="EMBL/GenBank/DDBJ databases">
        <title>Complete genome sequences of twenty non-typhoidal Salmonella isolates from Rwanda.</title>
        <authorList>
            <person name="Byukusenge M."/>
            <person name="Li L."/>
            <person name="Subhashinie K."/>
            <person name="Nzayirambaho M."/>
            <person name="Kuchipudi S.V."/>
            <person name="Jayarao B.M."/>
        </authorList>
    </citation>
    <scope>NUCLEOTIDE SEQUENCE</scope>
    <source>
        <strain evidence="5">RSE21</strain>
        <strain evidence="6">RSE40</strain>
        <plasmid evidence="5">pRSE21</plasmid>
        <plasmid evidence="6">pRSE40</plasmid>
    </source>
</reference>
<dbReference type="EMBL" id="CP034699">
    <property type="protein sequence ID" value="AZT44407.1"/>
    <property type="molecule type" value="Genomic_DNA"/>
</dbReference>
<dbReference type="EMBL" id="CP034710">
    <property type="protein sequence ID" value="AZT39693.1"/>
    <property type="molecule type" value="Genomic_DNA"/>
</dbReference>
<dbReference type="InterPro" id="IPR036412">
    <property type="entry name" value="HAD-like_sf"/>
</dbReference>
<evidence type="ECO:0000256" key="4">
    <source>
        <dbReference type="RuleBase" id="RU368077"/>
    </source>
</evidence>
<geneLocation type="plasmid" evidence="5">
    <name>pRSE21</name>
</geneLocation>
<evidence type="ECO:0000313" key="5">
    <source>
        <dbReference type="EMBL" id="AZT39693.1"/>
    </source>
</evidence>
<protein>
    <recommendedName>
        <fullName evidence="4">(S)-2-haloacid dehalogenase</fullName>
        <ecNumber evidence="4">3.8.1.2</ecNumber>
    </recommendedName>
    <alternativeName>
        <fullName evidence="4">2-haloalkanoic acid dehalogenase</fullName>
    </alternativeName>
    <alternativeName>
        <fullName evidence="4">Halocarboxylic acid halidohydrolase</fullName>
    </alternativeName>
    <alternativeName>
        <fullName evidence="4">L-2-haloacid dehalogenase</fullName>
    </alternativeName>
</protein>
<evidence type="ECO:0000256" key="3">
    <source>
        <dbReference type="ARBA" id="ARBA00022801"/>
    </source>
</evidence>
<dbReference type="InterPro" id="IPR023214">
    <property type="entry name" value="HAD_sf"/>
</dbReference>
<geneLocation type="plasmid" evidence="6">
    <name>pRSE40</name>
</geneLocation>
<sequence>MSGLNAISTLYFDVNETLLDIAPLKQFIMTKLSAPAEVADAWFTSLLHHSLVDATSGHWHPFGEIAEAVLVMTAHKYGLTSGDAPGSISETLAALPAHPDVADGLRVLKATGRKLVALSNSSRTLVEQQLTGAGLRPFFDEVLSVETLATYKPDLAVYQWALRSLRVPASQAMMVAAHGWDVGGAKLAGMHTAFVARPGQCLYPLAPSPDLVVDNLRQLAAPFEI</sequence>
<comment type="similarity">
    <text evidence="1 4">Belongs to the HAD-like hydrolase superfamily. S-2-haloalkanoic acid dehalogenase family.</text>
</comment>
<organism evidence="6">
    <name type="scientific">Salmonella enterica subsp. enterica serovar Karamoja</name>
    <dbReference type="NCBI Taxonomy" id="2500153"/>
    <lineage>
        <taxon>Bacteria</taxon>
        <taxon>Pseudomonadati</taxon>
        <taxon>Pseudomonadota</taxon>
        <taxon>Gammaproteobacteria</taxon>
        <taxon>Enterobacterales</taxon>
        <taxon>Enterobacteriaceae</taxon>
        <taxon>Salmonella</taxon>
    </lineage>
</organism>
<dbReference type="CDD" id="cd02588">
    <property type="entry name" value="HAD_L2-DEX"/>
    <property type="match status" value="1"/>
</dbReference>
<dbReference type="AlphaFoldDB" id="A0A3Q9MXJ3"/>
<evidence type="ECO:0000256" key="1">
    <source>
        <dbReference type="ARBA" id="ARBA00008106"/>
    </source>
</evidence>
<dbReference type="PANTHER" id="PTHR43316:SF3">
    <property type="entry name" value="HALOACID DEHALOGENASE, TYPE II (AFU_ORTHOLOGUE AFUA_2G07750)-RELATED"/>
    <property type="match status" value="1"/>
</dbReference>
<proteinExistence type="inferred from homology"/>
<dbReference type="SUPFAM" id="SSF56784">
    <property type="entry name" value="HAD-like"/>
    <property type="match status" value="1"/>
</dbReference>
<keyword evidence="3 4" id="KW-0378">Hydrolase</keyword>
<dbReference type="InterPro" id="IPR051540">
    <property type="entry name" value="S-2-haloacid_dehalogenase"/>
</dbReference>
<comment type="function">
    <text evidence="4">Catalyzes the hydrolytic dehalogenation of small (S)-2-haloalkanoic acids to yield the corresponding (R)-2-hydroxyalkanoic acids.</text>
</comment>
<evidence type="ECO:0000256" key="2">
    <source>
        <dbReference type="ARBA" id="ARBA00022723"/>
    </source>
</evidence>
<dbReference type="SFLD" id="SFLDS00003">
    <property type="entry name" value="Haloacid_Dehalogenase"/>
    <property type="match status" value="1"/>
</dbReference>
<dbReference type="NCBIfam" id="TIGR01493">
    <property type="entry name" value="HAD-SF-IA-v2"/>
    <property type="match status" value="1"/>
</dbReference>
<dbReference type="InterPro" id="IPR023198">
    <property type="entry name" value="PGP-like_dom2"/>
</dbReference>
<dbReference type="PRINTS" id="PR00413">
    <property type="entry name" value="HADHALOGNASE"/>
</dbReference>
<dbReference type="NCBIfam" id="TIGR01428">
    <property type="entry name" value="HAD_type_II"/>
    <property type="match status" value="1"/>
</dbReference>
<dbReference type="GO" id="GO:0018784">
    <property type="term" value="F:(S)-2-haloacid dehalogenase activity"/>
    <property type="evidence" value="ECO:0007669"/>
    <property type="project" value="UniProtKB-UniRule"/>
</dbReference>
<dbReference type="GO" id="GO:0046872">
    <property type="term" value="F:metal ion binding"/>
    <property type="evidence" value="ECO:0007669"/>
    <property type="project" value="UniProtKB-KW"/>
</dbReference>
<dbReference type="EC" id="3.8.1.2" evidence="4"/>
<name>A0A3Q9MXJ3_SALET</name>
<dbReference type="Gene3D" id="3.40.50.1000">
    <property type="entry name" value="HAD superfamily/HAD-like"/>
    <property type="match status" value="1"/>
</dbReference>
<dbReference type="InterPro" id="IPR006328">
    <property type="entry name" value="2-HAD"/>
</dbReference>
<dbReference type="PANTHER" id="PTHR43316">
    <property type="entry name" value="HYDROLASE, HALOACID DELAHOGENASE-RELATED"/>
    <property type="match status" value="1"/>
</dbReference>
<dbReference type="InterPro" id="IPR006439">
    <property type="entry name" value="HAD-SF_hydro_IA"/>
</dbReference>
<evidence type="ECO:0000313" key="6">
    <source>
        <dbReference type="EMBL" id="AZT44407.1"/>
    </source>
</evidence>
<dbReference type="RefSeq" id="WP_168445652.1">
    <property type="nucleotide sequence ID" value="NZ_CP034699.1"/>
</dbReference>
<dbReference type="Gene3D" id="1.10.150.240">
    <property type="entry name" value="Putative phosphatase, domain 2"/>
    <property type="match status" value="1"/>
</dbReference>
<gene>
    <name evidence="6" type="ORF">EL007_24425</name>
    <name evidence="5" type="ORF">ELZ88_24520</name>
</gene>
<accession>A0A3Q9MXJ3</accession>
<comment type="catalytic activity">
    <reaction evidence="4">
        <text>an (S)-2-haloacid + H2O = a (2R)-2-hydroxycarboxylate + a halide anion + H(+)</text>
        <dbReference type="Rhea" id="RHEA:11192"/>
        <dbReference type="ChEBI" id="CHEBI:15377"/>
        <dbReference type="ChEBI" id="CHEBI:15378"/>
        <dbReference type="ChEBI" id="CHEBI:16042"/>
        <dbReference type="ChEBI" id="CHEBI:58314"/>
        <dbReference type="ChEBI" id="CHEBI:137405"/>
        <dbReference type="EC" id="3.8.1.2"/>
    </reaction>
</comment>
<dbReference type="SFLD" id="SFLDG01129">
    <property type="entry name" value="C1.5:_HAD__Beta-PGM__Phosphata"/>
    <property type="match status" value="1"/>
</dbReference>